<dbReference type="GeneID" id="74528433"/>
<evidence type="ECO:0000313" key="5">
    <source>
        <dbReference type="Proteomes" id="UP001058330"/>
    </source>
</evidence>
<dbReference type="Proteomes" id="UP000183894">
    <property type="component" value="Unassembled WGS sequence"/>
</dbReference>
<evidence type="ECO:0000259" key="1">
    <source>
        <dbReference type="Pfam" id="PF26227"/>
    </source>
</evidence>
<dbReference type="InterPro" id="IPR058366">
    <property type="entry name" value="DUF8053"/>
</dbReference>
<sequence>MFRKLCDREGTPTVSLDKDELRMDGIIDESGEIPDSQEMHVQRVGKGAYLVRAVSANGIPELDRVFQS</sequence>
<evidence type="ECO:0000313" key="4">
    <source>
        <dbReference type="Proteomes" id="UP000183894"/>
    </source>
</evidence>
<dbReference type="AlphaFoldDB" id="A0A1H7KXS2"/>
<evidence type="ECO:0000313" key="2">
    <source>
        <dbReference type="EMBL" id="SEK90767.1"/>
    </source>
</evidence>
<reference evidence="2 4" key="1">
    <citation type="submission" date="2016-10" db="EMBL/GenBank/DDBJ databases">
        <authorList>
            <person name="de Groot N.N."/>
        </authorList>
    </citation>
    <scope>NUCLEOTIDE SEQUENCE [LARGE SCALE GENOMIC DNA]</scope>
    <source>
        <strain evidence="2 4">CDM_5</strain>
    </source>
</reference>
<feature type="domain" description="DUF8053" evidence="1">
    <location>
        <begin position="2"/>
        <end position="55"/>
    </location>
</feature>
<dbReference type="OrthoDB" id="268463at2157"/>
<accession>A0A1H7KXS2</accession>
<dbReference type="EMBL" id="FOAD01000002">
    <property type="protein sequence ID" value="SEK90767.1"/>
    <property type="molecule type" value="Genomic_DNA"/>
</dbReference>
<protein>
    <recommendedName>
        <fullName evidence="1">DUF8053 domain-containing protein</fullName>
    </recommendedName>
</protein>
<dbReference type="RefSeq" id="WP_074792776.1">
    <property type="nucleotide sequence ID" value="NZ_CP078063.1"/>
</dbReference>
<dbReference type="Pfam" id="PF26227">
    <property type="entry name" value="DUF8053"/>
    <property type="match status" value="1"/>
</dbReference>
<gene>
    <name evidence="3" type="ORF">KU306_06010</name>
    <name evidence="2" type="ORF">SAMN04488691_102128</name>
</gene>
<name>A0A1H7KXS2_HALLR</name>
<dbReference type="EMBL" id="CP078063">
    <property type="protein sequence ID" value="UVE51431.1"/>
    <property type="molecule type" value="Genomic_DNA"/>
</dbReference>
<keyword evidence="5" id="KW-1185">Reference proteome</keyword>
<evidence type="ECO:0000313" key="3">
    <source>
        <dbReference type="EMBL" id="UVE51431.1"/>
    </source>
</evidence>
<reference evidence="3" key="2">
    <citation type="submission" date="2021-07" db="EMBL/GenBank/DDBJ databases">
        <title>Studies on halocins as antimicrobial molecules from haloarchaea.</title>
        <authorList>
            <person name="Kumar S."/>
            <person name="Khare S.K."/>
        </authorList>
    </citation>
    <scope>NUCLEOTIDE SEQUENCE</scope>
    <source>
        <strain evidence="3">NCIM 5678</strain>
    </source>
</reference>
<dbReference type="Proteomes" id="UP001058330">
    <property type="component" value="Chromosome"/>
</dbReference>
<organism evidence="2 4">
    <name type="scientific">Haloferax larsenii</name>
    <dbReference type="NCBI Taxonomy" id="302484"/>
    <lineage>
        <taxon>Archaea</taxon>
        <taxon>Methanobacteriati</taxon>
        <taxon>Methanobacteriota</taxon>
        <taxon>Stenosarchaea group</taxon>
        <taxon>Halobacteria</taxon>
        <taxon>Halobacteriales</taxon>
        <taxon>Haloferacaceae</taxon>
        <taxon>Haloferax</taxon>
    </lineage>
</organism>
<proteinExistence type="predicted"/>